<dbReference type="InterPro" id="IPR008972">
    <property type="entry name" value="Cupredoxin"/>
</dbReference>
<dbReference type="GO" id="GO:0005507">
    <property type="term" value="F:copper ion binding"/>
    <property type="evidence" value="ECO:0007669"/>
    <property type="project" value="InterPro"/>
</dbReference>
<evidence type="ECO:0000256" key="5">
    <source>
        <dbReference type="SAM" id="SignalP"/>
    </source>
</evidence>
<evidence type="ECO:0000256" key="1">
    <source>
        <dbReference type="ARBA" id="ARBA00022723"/>
    </source>
</evidence>
<protein>
    <submittedName>
        <fullName evidence="8">Multicopper oxidase</fullName>
    </submittedName>
</protein>
<dbReference type="PROSITE" id="PS51318">
    <property type="entry name" value="TAT"/>
    <property type="match status" value="1"/>
</dbReference>
<dbReference type="PANTHER" id="PTHR11709:SF394">
    <property type="entry name" value="FI03373P-RELATED"/>
    <property type="match status" value="1"/>
</dbReference>
<reference evidence="8 9" key="1">
    <citation type="journal article" date="2014" name="Proc. Natl. Acad. Sci. U.S.A.">
        <title>Functional type 2 photosynthetic reaction centers found in the rare bacterial phylum Gemmatimonadetes.</title>
        <authorList>
            <person name="Zeng Y."/>
            <person name="Feng F."/>
            <person name="Medova H."/>
            <person name="Dean J."/>
            <person name="Koblizek M."/>
        </authorList>
    </citation>
    <scope>NUCLEOTIDE SEQUENCE [LARGE SCALE GENOMIC DNA]</scope>
    <source>
        <strain evidence="8 9">AP64</strain>
    </source>
</reference>
<dbReference type="Pfam" id="PF07731">
    <property type="entry name" value="Cu-oxidase_2"/>
    <property type="match status" value="1"/>
</dbReference>
<proteinExistence type="predicted"/>
<evidence type="ECO:0000259" key="7">
    <source>
        <dbReference type="Pfam" id="PF07732"/>
    </source>
</evidence>
<feature type="region of interest" description="Disordered" evidence="4">
    <location>
        <begin position="406"/>
        <end position="455"/>
    </location>
</feature>
<keyword evidence="1" id="KW-0479">Metal-binding</keyword>
<keyword evidence="5" id="KW-0732">Signal</keyword>
<dbReference type="eggNOG" id="COG2132">
    <property type="taxonomic scope" value="Bacteria"/>
</dbReference>
<dbReference type="SUPFAM" id="SSF49503">
    <property type="entry name" value="Cupredoxins"/>
    <property type="match status" value="2"/>
</dbReference>
<dbReference type="CDD" id="cd13860">
    <property type="entry name" value="CuRO_1_2dMco_1"/>
    <property type="match status" value="1"/>
</dbReference>
<accession>A0A145Q4J8</accession>
<dbReference type="PANTHER" id="PTHR11709">
    <property type="entry name" value="MULTI-COPPER OXIDASE"/>
    <property type="match status" value="1"/>
</dbReference>
<keyword evidence="2" id="KW-0560">Oxidoreductase</keyword>
<evidence type="ECO:0000259" key="6">
    <source>
        <dbReference type="Pfam" id="PF07731"/>
    </source>
</evidence>
<dbReference type="InterPro" id="IPR006311">
    <property type="entry name" value="TAT_signal"/>
</dbReference>
<sequence length="455" mass="49739">MDRRRLLTSSLGAVAGGALFGLPATASAATRTTVSHDDGTIFAPGRPGRDYTPVITPNGSTLPFKIVDGVKVFHLIAAPVEHEFAPGLQAQCWGFNGSTPGPTIEAVEGDRVRIYVTNALPAATSVHWHGIILPSGMDGVSGLSQAPIPPQSTFRYEFTLRQHGTYMYHSHRDEMTQQALGMMGMFIIHPRVAPTRRPDRDFVLLSGEWKVLPGARRPDPNEMLEFNVLTFNGKAYPGTAPLMVERNEFVRIRLGNLSAMSHHSIHIHGHTWTLVATDGGDIPQSARWPEVTQLVPVGSTRTMEFVADNPGDWSLHCHMSHHTMTQMGHNGISMLGADAEMIDKAVQPVIPSYMTMGHDGMGDMAEMGMPVPKNSTPMMGAPGPHGYIDMGGMFTVMKVRERVRPGDETSWWQAPEGTQAREATPQELQRDRITLPEFKAKPAGHAHHHPPGDES</sequence>
<dbReference type="OrthoDB" id="9757546at2"/>
<feature type="compositionally biased region" description="Basic and acidic residues" evidence="4">
    <location>
        <begin position="428"/>
        <end position="440"/>
    </location>
</feature>
<gene>
    <name evidence="8" type="ORF">GEMMAAP_13850</name>
</gene>
<feature type="chain" id="PRO_5007520597" evidence="5">
    <location>
        <begin position="29"/>
        <end position="455"/>
    </location>
</feature>
<feature type="signal peptide" evidence="5">
    <location>
        <begin position="1"/>
        <end position="28"/>
    </location>
</feature>
<evidence type="ECO:0000256" key="3">
    <source>
        <dbReference type="ARBA" id="ARBA00023008"/>
    </source>
</evidence>
<dbReference type="InterPro" id="IPR011707">
    <property type="entry name" value="Cu-oxidase-like_N"/>
</dbReference>
<dbReference type="STRING" id="1379270.GEMMAAP_13850"/>
<dbReference type="InterPro" id="IPR011706">
    <property type="entry name" value="Cu-oxidase_C"/>
</dbReference>
<keyword evidence="3" id="KW-0186">Copper</keyword>
<dbReference type="CDD" id="cd04202">
    <property type="entry name" value="CuRO_D2_2dMcoN_like"/>
    <property type="match status" value="1"/>
</dbReference>
<dbReference type="InterPro" id="IPR045087">
    <property type="entry name" value="Cu-oxidase_fam"/>
</dbReference>
<organism evidence="8 9">
    <name type="scientific">Gemmatimonas phototrophica</name>
    <dbReference type="NCBI Taxonomy" id="1379270"/>
    <lineage>
        <taxon>Bacteria</taxon>
        <taxon>Pseudomonadati</taxon>
        <taxon>Gemmatimonadota</taxon>
        <taxon>Gemmatimonadia</taxon>
        <taxon>Gemmatimonadales</taxon>
        <taxon>Gemmatimonadaceae</taxon>
        <taxon>Gemmatimonas</taxon>
    </lineage>
</organism>
<evidence type="ECO:0000313" key="9">
    <source>
        <dbReference type="Proteomes" id="UP000076404"/>
    </source>
</evidence>
<evidence type="ECO:0000256" key="2">
    <source>
        <dbReference type="ARBA" id="ARBA00023002"/>
    </source>
</evidence>
<feature type="domain" description="Plastocyanin-like" evidence="7">
    <location>
        <begin position="82"/>
        <end position="191"/>
    </location>
</feature>
<reference evidence="8 9" key="2">
    <citation type="journal article" date="2016" name="Environ. Microbiol. Rep.">
        <title>Metagenomic evidence for the presence of phototrophic Gemmatimonadetes bacteria in diverse environments.</title>
        <authorList>
            <person name="Zeng Y."/>
            <person name="Baumbach J."/>
            <person name="Barbosa E.G."/>
            <person name="Azevedo V."/>
            <person name="Zhang C."/>
            <person name="Koblizek M."/>
        </authorList>
    </citation>
    <scope>NUCLEOTIDE SEQUENCE [LARGE SCALE GENOMIC DNA]</scope>
    <source>
        <strain evidence="8 9">AP64</strain>
    </source>
</reference>
<feature type="domain" description="Plastocyanin-like" evidence="6">
    <location>
        <begin position="217"/>
        <end position="329"/>
    </location>
</feature>
<evidence type="ECO:0000256" key="4">
    <source>
        <dbReference type="SAM" id="MobiDB-lite"/>
    </source>
</evidence>
<dbReference type="Proteomes" id="UP000076404">
    <property type="component" value="Chromosome"/>
</dbReference>
<dbReference type="RefSeq" id="WP_026848698.1">
    <property type="nucleotide sequence ID" value="NZ_CP011454.1"/>
</dbReference>
<dbReference type="KEGG" id="gph:GEMMAAP_13850"/>
<dbReference type="Pfam" id="PF07732">
    <property type="entry name" value="Cu-oxidase_3"/>
    <property type="match status" value="1"/>
</dbReference>
<dbReference type="GO" id="GO:0016491">
    <property type="term" value="F:oxidoreductase activity"/>
    <property type="evidence" value="ECO:0007669"/>
    <property type="project" value="UniProtKB-KW"/>
</dbReference>
<name>A0A145Q4J8_9BACT</name>
<dbReference type="Gene3D" id="2.60.40.420">
    <property type="entry name" value="Cupredoxins - blue copper proteins"/>
    <property type="match status" value="1"/>
</dbReference>
<dbReference type="AlphaFoldDB" id="A0A145Q4J8"/>
<keyword evidence="9" id="KW-1185">Reference proteome</keyword>
<dbReference type="EMBL" id="CP011454">
    <property type="protein sequence ID" value="AMW06862.1"/>
    <property type="molecule type" value="Genomic_DNA"/>
</dbReference>
<evidence type="ECO:0000313" key="8">
    <source>
        <dbReference type="EMBL" id="AMW06862.1"/>
    </source>
</evidence>